<keyword evidence="3" id="KW-1185">Reference proteome</keyword>
<reference evidence="2 3" key="1">
    <citation type="submission" date="2024-04" db="EMBL/GenBank/DDBJ databases">
        <title>Phyllosticta paracitricarpa is synonymous to the EU quarantine fungus P. citricarpa based on phylogenomic analyses.</title>
        <authorList>
            <consortium name="Lawrence Berkeley National Laboratory"/>
            <person name="Van Ingen-Buijs V.A."/>
            <person name="Van Westerhoven A.C."/>
            <person name="Haridas S."/>
            <person name="Skiadas P."/>
            <person name="Martin F."/>
            <person name="Groenewald J.Z."/>
            <person name="Crous P.W."/>
            <person name="Seidl M.F."/>
        </authorList>
    </citation>
    <scope>NUCLEOTIDE SEQUENCE [LARGE SCALE GENOMIC DNA]</scope>
    <source>
        <strain evidence="2 3">CBS 123371</strain>
    </source>
</reference>
<evidence type="ECO:0000256" key="1">
    <source>
        <dbReference type="SAM" id="MobiDB-lite"/>
    </source>
</evidence>
<feature type="region of interest" description="Disordered" evidence="1">
    <location>
        <begin position="100"/>
        <end position="149"/>
    </location>
</feature>
<comment type="caution">
    <text evidence="2">The sequence shown here is derived from an EMBL/GenBank/DDBJ whole genome shotgun (WGS) entry which is preliminary data.</text>
</comment>
<feature type="compositionally biased region" description="Polar residues" evidence="1">
    <location>
        <begin position="110"/>
        <end position="121"/>
    </location>
</feature>
<dbReference type="EMBL" id="JBBPHU010000023">
    <property type="protein sequence ID" value="KAK7508885.1"/>
    <property type="molecule type" value="Genomic_DNA"/>
</dbReference>
<evidence type="ECO:0000313" key="3">
    <source>
        <dbReference type="Proteomes" id="UP001363622"/>
    </source>
</evidence>
<proteinExistence type="predicted"/>
<sequence>MDAPDIQELCVPQSFLGTPIEANREPIPRIDWEGHPLVLTTIQRWMVANGFAAGGAKPVQCEGLFELFNLENENTTFTEQKKTTLRRRLLRKANDYTKATPAEKVLPSSALPSTSVQAETNSSKKPEIPSTTTHTSKMSTKHTRLSDQLSSPVFATRAVDTPLTATHASNMPTKNARLFDPSTDPIFATRAAEVSSKTTHNPKMPTKHGQLFDSATTPIFATRAERRPSPFSPSECLPLPLPLSDKKSTTGLAGSSMAGQLLGETQRQLNTGKSHHVPESPNRAMNITRRQMSKDDYFTAVASEYHYHKELNALYDAFRNSSPKNHIAAAAAVDAEAATLRRRLVEWCARKLEAYHELEMERGERRASKAAVDGETQLD</sequence>
<accession>A0ABR1K7G2</accession>
<dbReference type="Proteomes" id="UP001363622">
    <property type="component" value="Unassembled WGS sequence"/>
</dbReference>
<protein>
    <submittedName>
        <fullName evidence="2">Uncharacterized protein</fullName>
    </submittedName>
</protein>
<organism evidence="2 3">
    <name type="scientific">Phyllosticta citriasiana</name>
    <dbReference type="NCBI Taxonomy" id="595635"/>
    <lineage>
        <taxon>Eukaryota</taxon>
        <taxon>Fungi</taxon>
        <taxon>Dikarya</taxon>
        <taxon>Ascomycota</taxon>
        <taxon>Pezizomycotina</taxon>
        <taxon>Dothideomycetes</taxon>
        <taxon>Dothideomycetes incertae sedis</taxon>
        <taxon>Botryosphaeriales</taxon>
        <taxon>Phyllostictaceae</taxon>
        <taxon>Phyllosticta</taxon>
    </lineage>
</organism>
<gene>
    <name evidence="2" type="ORF">IWZ03DRAFT_123412</name>
</gene>
<evidence type="ECO:0000313" key="2">
    <source>
        <dbReference type="EMBL" id="KAK7508885.1"/>
    </source>
</evidence>
<name>A0ABR1K7G2_9PEZI</name>
<feature type="region of interest" description="Disordered" evidence="1">
    <location>
        <begin position="360"/>
        <end position="379"/>
    </location>
</feature>